<name>A0ABU2U2F8_9ACTN</name>
<proteinExistence type="predicted"/>
<feature type="region of interest" description="Disordered" evidence="1">
    <location>
        <begin position="13"/>
        <end position="71"/>
    </location>
</feature>
<gene>
    <name evidence="2" type="ORF">RM764_30940</name>
</gene>
<evidence type="ECO:0000313" key="3">
    <source>
        <dbReference type="Proteomes" id="UP001183809"/>
    </source>
</evidence>
<evidence type="ECO:0000313" key="2">
    <source>
        <dbReference type="EMBL" id="MDT0467364.1"/>
    </source>
</evidence>
<evidence type="ECO:0000256" key="1">
    <source>
        <dbReference type="SAM" id="MobiDB-lite"/>
    </source>
</evidence>
<organism evidence="2 3">
    <name type="scientific">Streptomyces gibsoniae</name>
    <dbReference type="NCBI Taxonomy" id="3075529"/>
    <lineage>
        <taxon>Bacteria</taxon>
        <taxon>Bacillati</taxon>
        <taxon>Actinomycetota</taxon>
        <taxon>Actinomycetes</taxon>
        <taxon>Kitasatosporales</taxon>
        <taxon>Streptomycetaceae</taxon>
        <taxon>Streptomyces</taxon>
    </lineage>
</organism>
<reference evidence="3" key="1">
    <citation type="submission" date="2023-07" db="EMBL/GenBank/DDBJ databases">
        <title>30 novel species of actinomycetes from the DSMZ collection.</title>
        <authorList>
            <person name="Nouioui I."/>
        </authorList>
    </citation>
    <scope>NUCLEOTIDE SEQUENCE [LARGE SCALE GENOMIC DNA]</scope>
    <source>
        <strain evidence="3">DSM 41699</strain>
    </source>
</reference>
<sequence length="71" mass="7393">MSCRPDVAFVLRLLPHPGTQQRQRDGGAEQSAQPSDPRREMALMPTCGDGAGLGGKGEAEEETGADAQAGQ</sequence>
<comment type="caution">
    <text evidence="2">The sequence shown here is derived from an EMBL/GenBank/DDBJ whole genome shotgun (WGS) entry which is preliminary data.</text>
</comment>
<accession>A0ABU2U2F8</accession>
<dbReference type="RefSeq" id="WP_311698821.1">
    <property type="nucleotide sequence ID" value="NZ_JAVREY010000051.1"/>
</dbReference>
<dbReference type="Proteomes" id="UP001183809">
    <property type="component" value="Unassembled WGS sequence"/>
</dbReference>
<dbReference type="EMBL" id="JAVREY010000051">
    <property type="protein sequence ID" value="MDT0467364.1"/>
    <property type="molecule type" value="Genomic_DNA"/>
</dbReference>
<keyword evidence="3" id="KW-1185">Reference proteome</keyword>
<protein>
    <submittedName>
        <fullName evidence="2">Uncharacterized protein</fullName>
    </submittedName>
</protein>